<reference evidence="2" key="1">
    <citation type="journal article" date="2019" name="Int. J. Syst. Evol. Microbiol.">
        <title>The Global Catalogue of Microorganisms (GCM) 10K type strain sequencing project: providing services to taxonomists for standard genome sequencing and annotation.</title>
        <authorList>
            <consortium name="The Broad Institute Genomics Platform"/>
            <consortium name="The Broad Institute Genome Sequencing Center for Infectious Disease"/>
            <person name="Wu L."/>
            <person name="Ma J."/>
        </authorList>
    </citation>
    <scope>NUCLEOTIDE SEQUENCE [LARGE SCALE GENOMIC DNA]</scope>
    <source>
        <strain evidence="2">JCM 16014</strain>
    </source>
</reference>
<keyword evidence="2" id="KW-1185">Reference proteome</keyword>
<evidence type="ECO:0000313" key="1">
    <source>
        <dbReference type="EMBL" id="GAA2033117.1"/>
    </source>
</evidence>
<dbReference type="EMBL" id="BAAAQN010000019">
    <property type="protein sequence ID" value="GAA2033117.1"/>
    <property type="molecule type" value="Genomic_DNA"/>
</dbReference>
<dbReference type="Proteomes" id="UP001500751">
    <property type="component" value="Unassembled WGS sequence"/>
</dbReference>
<name>A0ABP5FS96_9ACTN</name>
<protein>
    <submittedName>
        <fullName evidence="1">Uncharacterized protein</fullName>
    </submittedName>
</protein>
<proteinExistence type="predicted"/>
<sequence>MGGGEGGFEVGEGAAEGGEVVEADVEVVVGGHGGVLLRSGEEGGGGRMLVGRGGLLRHMGVMGDMRDTGRRGWLAIALRVVAEGRIAKELKGC</sequence>
<comment type="caution">
    <text evidence="1">The sequence shown here is derived from an EMBL/GenBank/DDBJ whole genome shotgun (WGS) entry which is preliminary data.</text>
</comment>
<accession>A0ABP5FS96</accession>
<evidence type="ECO:0000313" key="2">
    <source>
        <dbReference type="Proteomes" id="UP001500751"/>
    </source>
</evidence>
<gene>
    <name evidence="1" type="ORF">GCM10009839_36820</name>
</gene>
<organism evidence="1 2">
    <name type="scientific">Catenulispora yoronensis</name>
    <dbReference type="NCBI Taxonomy" id="450799"/>
    <lineage>
        <taxon>Bacteria</taxon>
        <taxon>Bacillati</taxon>
        <taxon>Actinomycetota</taxon>
        <taxon>Actinomycetes</taxon>
        <taxon>Catenulisporales</taxon>
        <taxon>Catenulisporaceae</taxon>
        <taxon>Catenulispora</taxon>
    </lineage>
</organism>